<evidence type="ECO:0000313" key="6">
    <source>
        <dbReference type="Proteomes" id="UP000273405"/>
    </source>
</evidence>
<accession>A0A3A8NCV2</accession>
<dbReference type="InterPro" id="IPR001424">
    <property type="entry name" value="SOD_Cu_Zn_dom"/>
</dbReference>
<dbReference type="Pfam" id="PF00080">
    <property type="entry name" value="Sod_Cu"/>
    <property type="match status" value="1"/>
</dbReference>
<gene>
    <name evidence="5" type="ORF">D7X12_16655</name>
</gene>
<reference evidence="6" key="1">
    <citation type="submission" date="2018-09" db="EMBL/GenBank/DDBJ databases">
        <authorList>
            <person name="Livingstone P.G."/>
            <person name="Whitworth D.E."/>
        </authorList>
    </citation>
    <scope>NUCLEOTIDE SEQUENCE [LARGE SCALE GENOMIC DNA]</scope>
    <source>
        <strain evidence="6">CA040B</strain>
    </source>
</reference>
<feature type="chain" id="PRO_5017431678" evidence="3">
    <location>
        <begin position="20"/>
        <end position="187"/>
    </location>
</feature>
<dbReference type="Proteomes" id="UP000273405">
    <property type="component" value="Unassembled WGS sequence"/>
</dbReference>
<feature type="signal peptide" evidence="3">
    <location>
        <begin position="1"/>
        <end position="19"/>
    </location>
</feature>
<keyword evidence="6" id="KW-1185">Reference proteome</keyword>
<comment type="caution">
    <text evidence="5">The sequence shown here is derived from an EMBL/GenBank/DDBJ whole genome shotgun (WGS) entry which is preliminary data.</text>
</comment>
<evidence type="ECO:0000313" key="5">
    <source>
        <dbReference type="EMBL" id="RKH42088.1"/>
    </source>
</evidence>
<dbReference type="CDD" id="cd00305">
    <property type="entry name" value="Cu-Zn_Superoxide_Dismutase"/>
    <property type="match status" value="1"/>
</dbReference>
<evidence type="ECO:0000259" key="4">
    <source>
        <dbReference type="Pfam" id="PF00080"/>
    </source>
</evidence>
<feature type="compositionally biased region" description="Low complexity" evidence="2">
    <location>
        <begin position="20"/>
        <end position="37"/>
    </location>
</feature>
<dbReference type="SUPFAM" id="SSF49329">
    <property type="entry name" value="Cu,Zn superoxide dismutase-like"/>
    <property type="match status" value="1"/>
</dbReference>
<dbReference type="PANTHER" id="PTHR10003">
    <property type="entry name" value="SUPEROXIDE DISMUTASE CU-ZN -RELATED"/>
    <property type="match status" value="1"/>
</dbReference>
<dbReference type="Gene3D" id="2.60.40.200">
    <property type="entry name" value="Superoxide dismutase, copper/zinc binding domain"/>
    <property type="match status" value="1"/>
</dbReference>
<evidence type="ECO:0000256" key="3">
    <source>
        <dbReference type="SAM" id="SignalP"/>
    </source>
</evidence>
<evidence type="ECO:0000256" key="2">
    <source>
        <dbReference type="SAM" id="MobiDB-lite"/>
    </source>
</evidence>
<feature type="region of interest" description="Disordered" evidence="2">
    <location>
        <begin position="20"/>
        <end position="44"/>
    </location>
</feature>
<feature type="domain" description="Superoxide dismutase copper/zinc binding" evidence="4">
    <location>
        <begin position="58"/>
        <end position="183"/>
    </location>
</feature>
<dbReference type="GO" id="GO:0006801">
    <property type="term" value="P:superoxide metabolic process"/>
    <property type="evidence" value="ECO:0007669"/>
    <property type="project" value="InterPro"/>
</dbReference>
<dbReference type="InterPro" id="IPR024134">
    <property type="entry name" value="SOD_Cu/Zn_/chaperone"/>
</dbReference>
<dbReference type="RefSeq" id="WP_120626252.1">
    <property type="nucleotide sequence ID" value="NZ_RAWG01000094.1"/>
</dbReference>
<organism evidence="5 6">
    <name type="scientific">Corallococcus sicarius</name>
    <dbReference type="NCBI Taxonomy" id="2316726"/>
    <lineage>
        <taxon>Bacteria</taxon>
        <taxon>Pseudomonadati</taxon>
        <taxon>Myxococcota</taxon>
        <taxon>Myxococcia</taxon>
        <taxon>Myxococcales</taxon>
        <taxon>Cystobacterineae</taxon>
        <taxon>Myxococcaceae</taxon>
        <taxon>Corallococcus</taxon>
    </lineage>
</organism>
<dbReference type="EMBL" id="RAWG01000094">
    <property type="protein sequence ID" value="RKH42088.1"/>
    <property type="molecule type" value="Genomic_DNA"/>
</dbReference>
<dbReference type="InterPro" id="IPR036423">
    <property type="entry name" value="SOD-like_Cu/Zn_dom_sf"/>
</dbReference>
<sequence length="187" mass="19266">MTIRALLIAAALTTTPALAQDAGTPADAGTAAAGTKPAPKKGDTVKATLKDAQGKDVGEVTMEQAPMGVLVKGSLMNLPAGEHAIHIHETGKCEAPEFKTAGGHFNPTKKQHGVLSPKGKHDGDLPNLHVAQDGKVQFDFFAHGLKVKSLLDKDGAAVVVHAKLDDYHSDPTGDAGGRIACGVAEKQ</sequence>
<dbReference type="OrthoDB" id="5431326at2"/>
<dbReference type="AlphaFoldDB" id="A0A3A8NCV2"/>
<dbReference type="GO" id="GO:0005507">
    <property type="term" value="F:copper ion binding"/>
    <property type="evidence" value="ECO:0007669"/>
    <property type="project" value="InterPro"/>
</dbReference>
<proteinExistence type="inferred from homology"/>
<comment type="similarity">
    <text evidence="1">Belongs to the Cu-Zn superoxide dismutase family.</text>
</comment>
<keyword evidence="3" id="KW-0732">Signal</keyword>
<evidence type="ECO:0000256" key="1">
    <source>
        <dbReference type="ARBA" id="ARBA00010457"/>
    </source>
</evidence>
<protein>
    <submittedName>
        <fullName evidence="5">Superoxide dismutase family protein</fullName>
    </submittedName>
</protein>
<name>A0A3A8NCV2_9BACT</name>